<dbReference type="InterPro" id="IPR022291">
    <property type="entry name" value="Bacteriocin_synth_cyclodeHase"/>
</dbReference>
<accession>A0A4R8VDJ4</accession>
<protein>
    <submittedName>
        <fullName evidence="1">TOMM leader peptide-binding protein</fullName>
    </submittedName>
</protein>
<dbReference type="AlphaFoldDB" id="A0A4R8VDJ4"/>
<organism evidence="1 2">
    <name type="scientific">Terrimesophilobacter mesophilus</name>
    <dbReference type="NCBI Taxonomy" id="433647"/>
    <lineage>
        <taxon>Bacteria</taxon>
        <taxon>Bacillati</taxon>
        <taxon>Actinomycetota</taxon>
        <taxon>Actinomycetes</taxon>
        <taxon>Micrococcales</taxon>
        <taxon>Microbacteriaceae</taxon>
        <taxon>Terrimesophilobacter</taxon>
    </lineage>
</organism>
<dbReference type="Gene3D" id="3.40.50.720">
    <property type="entry name" value="NAD(P)-binding Rossmann-like Domain"/>
    <property type="match status" value="1"/>
</dbReference>
<dbReference type="RefSeq" id="WP_104096397.1">
    <property type="nucleotide sequence ID" value="NZ_JACHBP010000001.1"/>
</dbReference>
<dbReference type="NCBIfam" id="TIGR03882">
    <property type="entry name" value="cyclo_dehyd_2"/>
    <property type="match status" value="1"/>
</dbReference>
<dbReference type="OrthoDB" id="4426339at2"/>
<sequence>MALKLDPRYPVVWRSPDSLQLGVDAPRVLLNQVSTAHERMLAALAVGVTRAGLTMIGNECGLDADAIAAFERDIRPALSTHTVPVPTRAPRGIVTIDGRGPTADRLEWRLREAELDSRRPAGSGDADELTDFAVVLGDFVLDPGTRQRWLRRDVPHLPVVFSDKSVTIGPVIEPGDGPCLFCLELHRKDADPAWPAIASQLLGRRSPIESPFLASEAATAVARIVHSRVAGIRADTATSISIDAATGHRVRRTWTRHPECGCAGIPELSEPGQQENETPYSRRDAGRSTQTRRGAVASVPA</sequence>
<evidence type="ECO:0000313" key="2">
    <source>
        <dbReference type="Proteomes" id="UP000298488"/>
    </source>
</evidence>
<evidence type="ECO:0000313" key="1">
    <source>
        <dbReference type="EMBL" id="TFB80546.1"/>
    </source>
</evidence>
<dbReference type="EMBL" id="SOFI01000003">
    <property type="protein sequence ID" value="TFB80546.1"/>
    <property type="molecule type" value="Genomic_DNA"/>
</dbReference>
<dbReference type="Proteomes" id="UP000298488">
    <property type="component" value="Unassembled WGS sequence"/>
</dbReference>
<keyword evidence="2" id="KW-1185">Reference proteome</keyword>
<name>A0A4R8VDJ4_9MICO</name>
<reference evidence="1 2" key="1">
    <citation type="submission" date="2019-03" db="EMBL/GenBank/DDBJ databases">
        <title>Genomics of glacier-inhabiting Cryobacterium strains.</title>
        <authorList>
            <person name="Liu Q."/>
            <person name="Xin Y.-H."/>
        </authorList>
    </citation>
    <scope>NUCLEOTIDE SEQUENCE [LARGE SCALE GENOMIC DNA]</scope>
    <source>
        <strain evidence="1 2">CGMCC 1.10440</strain>
    </source>
</reference>
<gene>
    <name evidence="1" type="ORF">E3N84_11170</name>
</gene>
<proteinExistence type="predicted"/>
<comment type="caution">
    <text evidence="1">The sequence shown here is derived from an EMBL/GenBank/DDBJ whole genome shotgun (WGS) entry which is preliminary data.</text>
</comment>